<accession>A0A4S8N0F5</accession>
<comment type="similarity">
    <text evidence="2">Belongs to the AB hydrolase superfamily. FUS2 hydrolase family.</text>
</comment>
<gene>
    <name evidence="4" type="ORF">E9934_16855</name>
</gene>
<dbReference type="RefSeq" id="WP_136564069.1">
    <property type="nucleotide sequence ID" value="NZ_BAABLS010000007.1"/>
</dbReference>
<evidence type="ECO:0000256" key="2">
    <source>
        <dbReference type="ARBA" id="ARBA00038115"/>
    </source>
</evidence>
<proteinExistence type="inferred from homology"/>
<reference evidence="4 5" key="1">
    <citation type="journal article" date="2009" name="Int. J. Syst. Evol. Microbiol.">
        <title>Nocardioides caeni sp. nov., isolated from wastewater.</title>
        <authorList>
            <person name="Yoon J.H."/>
            <person name="Kang S.J."/>
            <person name="Park S."/>
            <person name="Kim W."/>
            <person name="Oh T.K."/>
        </authorList>
    </citation>
    <scope>NUCLEOTIDE SEQUENCE [LARGE SCALE GENOMIC DNA]</scope>
    <source>
        <strain evidence="4 5">DSM 23134</strain>
    </source>
</reference>
<name>A0A4S8N0F5_9ACTN</name>
<protein>
    <submittedName>
        <fullName evidence="4">Alpha/beta hydrolase</fullName>
    </submittedName>
</protein>
<evidence type="ECO:0000313" key="5">
    <source>
        <dbReference type="Proteomes" id="UP000307087"/>
    </source>
</evidence>
<dbReference type="Pfam" id="PF12146">
    <property type="entry name" value="Hydrolase_4"/>
    <property type="match status" value="1"/>
</dbReference>
<evidence type="ECO:0000256" key="1">
    <source>
        <dbReference type="ARBA" id="ARBA00022801"/>
    </source>
</evidence>
<feature type="domain" description="Serine aminopeptidase S33" evidence="3">
    <location>
        <begin position="33"/>
        <end position="158"/>
    </location>
</feature>
<dbReference type="Gene3D" id="3.40.50.1820">
    <property type="entry name" value="alpha/beta hydrolase"/>
    <property type="match status" value="1"/>
</dbReference>
<evidence type="ECO:0000313" key="4">
    <source>
        <dbReference type="EMBL" id="THV09240.1"/>
    </source>
</evidence>
<dbReference type="InterPro" id="IPR029058">
    <property type="entry name" value="AB_hydrolase_fold"/>
</dbReference>
<dbReference type="PANTHER" id="PTHR22946">
    <property type="entry name" value="DIENELACTONE HYDROLASE DOMAIN-CONTAINING PROTEIN-RELATED"/>
    <property type="match status" value="1"/>
</dbReference>
<dbReference type="OrthoDB" id="63034at2"/>
<dbReference type="InterPro" id="IPR050261">
    <property type="entry name" value="FrsA_esterase"/>
</dbReference>
<dbReference type="InterPro" id="IPR000073">
    <property type="entry name" value="AB_hydrolase_1"/>
</dbReference>
<dbReference type="InterPro" id="IPR022742">
    <property type="entry name" value="Hydrolase_4"/>
</dbReference>
<comment type="caution">
    <text evidence="4">The sequence shown here is derived from an EMBL/GenBank/DDBJ whole genome shotgun (WGS) entry which is preliminary data.</text>
</comment>
<dbReference type="SUPFAM" id="SSF53474">
    <property type="entry name" value="alpha/beta-Hydrolases"/>
    <property type="match status" value="1"/>
</dbReference>
<dbReference type="GO" id="GO:0052689">
    <property type="term" value="F:carboxylic ester hydrolase activity"/>
    <property type="evidence" value="ECO:0007669"/>
    <property type="project" value="UniProtKB-ARBA"/>
</dbReference>
<sequence>MSGYTREDVKIDSHGTACAAWLYRPTGAENPPIIVMAHGFAAIRALRLDAYAEKFAEAGYAVLVFDYRGWGDSEGEPRRVLNIRAQHQDWRAAVAHARSLEGVNTAKVVLWGTSFGGGHALHLASADHAVAAVIAQVPHISGPASAFSQPPSLVARLVAAGARDQLRAITGRQPYRVPAAGYPGEVAMMTSPDAAPMAIRLAGDRYEELLDQNDVAARIALRVPFYSPGRRTPRVIAPTLVQIAERDTVTPFQVALKAAKRLPRGEVRTYDCQHFEPYLDPYFDTVIAHQIEFLATHVPPAQC</sequence>
<dbReference type="Proteomes" id="UP000307087">
    <property type="component" value="Unassembled WGS sequence"/>
</dbReference>
<dbReference type="PRINTS" id="PR00111">
    <property type="entry name" value="ABHYDROLASE"/>
</dbReference>
<keyword evidence="5" id="KW-1185">Reference proteome</keyword>
<organism evidence="4 5">
    <name type="scientific">Nocardioides caeni</name>
    <dbReference type="NCBI Taxonomy" id="574700"/>
    <lineage>
        <taxon>Bacteria</taxon>
        <taxon>Bacillati</taxon>
        <taxon>Actinomycetota</taxon>
        <taxon>Actinomycetes</taxon>
        <taxon>Propionibacteriales</taxon>
        <taxon>Nocardioidaceae</taxon>
        <taxon>Nocardioides</taxon>
    </lineage>
</organism>
<keyword evidence="1 4" id="KW-0378">Hydrolase</keyword>
<dbReference type="PANTHER" id="PTHR22946:SF9">
    <property type="entry name" value="POLYKETIDE TRANSFERASE AF380"/>
    <property type="match status" value="1"/>
</dbReference>
<dbReference type="EMBL" id="STGW01000015">
    <property type="protein sequence ID" value="THV09240.1"/>
    <property type="molecule type" value="Genomic_DNA"/>
</dbReference>
<evidence type="ECO:0000259" key="3">
    <source>
        <dbReference type="Pfam" id="PF12146"/>
    </source>
</evidence>
<dbReference type="AlphaFoldDB" id="A0A4S8N0F5"/>